<sequence>MTTENTLLARCGSKCELCAADAPVAKFEVAPSDGTVEQSVMLCPTCTDQINDPDNLDGNHWRCLNDSMWSQVIPVQVMAWRQLKTLKAKGEDWAQDLVDMMYFEDDIQKWAEAGMVDFSAETTRDSNGAPLLAGDNVTLIKDLVVKGANFTAKRGTMVKGISLTDNPLHVEGRVNGTRIVLVSAYLKKQ</sequence>
<name>A0A1Y5HSU1_OLEAN</name>
<evidence type="ECO:0000259" key="1">
    <source>
        <dbReference type="SMART" id="SM00782"/>
    </source>
</evidence>
<reference evidence="3" key="1">
    <citation type="journal article" date="2017" name="Proc. Natl. Acad. Sci. U.S.A.">
        <title>Simulation of Deepwater Horizon oil plume reveals substrate specialization within a complex community of hydrocarbon degraders.</title>
        <authorList>
            <person name="Hu P."/>
            <person name="Dubinsky E.A."/>
            <person name="Probst A.J."/>
            <person name="Wang J."/>
            <person name="Sieber C.M.K."/>
            <person name="Tom L.M."/>
            <person name="Gardinali P."/>
            <person name="Banfield J.F."/>
            <person name="Atlas R.M."/>
            <person name="Andersen G.L."/>
        </authorList>
    </citation>
    <scope>NUCLEOTIDE SEQUENCE [LARGE SCALE GENOMIC DNA]</scope>
</reference>
<dbReference type="AlphaFoldDB" id="A0A1Y5HSU1"/>
<feature type="domain" description="PhnA protein N-terminal proteobacterial" evidence="1">
    <location>
        <begin position="6"/>
        <end position="51"/>
    </location>
</feature>
<comment type="caution">
    <text evidence="2">The sequence shown here is derived from an EMBL/GenBank/DDBJ whole genome shotgun (WGS) entry which is preliminary data.</text>
</comment>
<organism evidence="2 3">
    <name type="scientific">Oleispira antarctica</name>
    <dbReference type="NCBI Taxonomy" id="188908"/>
    <lineage>
        <taxon>Bacteria</taxon>
        <taxon>Pseudomonadati</taxon>
        <taxon>Pseudomonadota</taxon>
        <taxon>Gammaproteobacteria</taxon>
        <taxon>Oceanospirillales</taxon>
        <taxon>Oceanospirillaceae</taxon>
        <taxon>Oleispira</taxon>
    </lineage>
</organism>
<dbReference type="PANTHER" id="PTHR30305:SF3">
    <property type="entry name" value="PROTEIN YJDM"/>
    <property type="match status" value="1"/>
</dbReference>
<dbReference type="SMART" id="SM00782">
    <property type="entry name" value="PhnA_Zn_Ribbon"/>
    <property type="match status" value="1"/>
</dbReference>
<protein>
    <submittedName>
        <fullName evidence="2">PhnA domain protein</fullName>
    </submittedName>
</protein>
<evidence type="ECO:0000313" key="2">
    <source>
        <dbReference type="EMBL" id="OUS40349.1"/>
    </source>
</evidence>
<dbReference type="Proteomes" id="UP000227088">
    <property type="component" value="Unassembled WGS sequence"/>
</dbReference>
<dbReference type="InterPro" id="IPR013988">
    <property type="entry name" value="YjdM_C"/>
</dbReference>
<dbReference type="SUPFAM" id="SSF82057">
    <property type="entry name" value="Prokaryotic SH3-related domain"/>
    <property type="match status" value="1"/>
</dbReference>
<accession>A0A1Y5HSU1</accession>
<gene>
    <name evidence="2" type="ORF">A9R00_06520</name>
</gene>
<dbReference type="Gene3D" id="2.30.30.40">
    <property type="entry name" value="SH3 Domains"/>
    <property type="match status" value="1"/>
</dbReference>
<evidence type="ECO:0000313" key="3">
    <source>
        <dbReference type="Proteomes" id="UP000227088"/>
    </source>
</evidence>
<dbReference type="InterPro" id="IPR013991">
    <property type="entry name" value="PhnaA_N_proteobac"/>
</dbReference>
<proteinExistence type="predicted"/>
<dbReference type="PANTHER" id="PTHR30305">
    <property type="entry name" value="PROTEIN YJDM-RELATED"/>
    <property type="match status" value="1"/>
</dbReference>
<dbReference type="EMBL" id="MABE01000364">
    <property type="protein sequence ID" value="OUS40349.1"/>
    <property type="molecule type" value="Genomic_DNA"/>
</dbReference>
<dbReference type="Pfam" id="PF03831">
    <property type="entry name" value="YjdM"/>
    <property type="match status" value="1"/>
</dbReference>